<accession>A0A218WUC0</accession>
<sequence length="111" mass="11764">MAGSISVMLQMKQHGTATEAVPVLFPTSYLNDGHGGRFNAESMTGAGSRRGKFLGNKGFTLGNRTQYKHCSRTNGGYGIGPGPGYCRAGMNGYLGLRGHRGHSKGNSLRET</sequence>
<organism evidence="1 2">
    <name type="scientific">Punica granatum</name>
    <name type="common">Pomegranate</name>
    <dbReference type="NCBI Taxonomy" id="22663"/>
    <lineage>
        <taxon>Eukaryota</taxon>
        <taxon>Viridiplantae</taxon>
        <taxon>Streptophyta</taxon>
        <taxon>Embryophyta</taxon>
        <taxon>Tracheophyta</taxon>
        <taxon>Spermatophyta</taxon>
        <taxon>Magnoliopsida</taxon>
        <taxon>eudicotyledons</taxon>
        <taxon>Gunneridae</taxon>
        <taxon>Pentapetalae</taxon>
        <taxon>rosids</taxon>
        <taxon>malvids</taxon>
        <taxon>Myrtales</taxon>
        <taxon>Lythraceae</taxon>
        <taxon>Punica</taxon>
    </lineage>
</organism>
<dbReference type="Proteomes" id="UP000197138">
    <property type="component" value="Unassembled WGS sequence"/>
</dbReference>
<reference evidence="2" key="1">
    <citation type="journal article" date="2017" name="Plant J.">
        <title>The pomegranate (Punica granatum L.) genome and the genomics of punicalagin biosynthesis.</title>
        <authorList>
            <person name="Qin G."/>
            <person name="Xu C."/>
            <person name="Ming R."/>
            <person name="Tang H."/>
            <person name="Guyot R."/>
            <person name="Kramer E.M."/>
            <person name="Hu Y."/>
            <person name="Yi X."/>
            <person name="Qi Y."/>
            <person name="Xu X."/>
            <person name="Gao Z."/>
            <person name="Pan H."/>
            <person name="Jian J."/>
            <person name="Tian Y."/>
            <person name="Yue Z."/>
            <person name="Xu Y."/>
        </authorList>
    </citation>
    <scope>NUCLEOTIDE SEQUENCE [LARGE SCALE GENOMIC DNA]</scope>
    <source>
        <strain evidence="2">cv. Dabenzi</strain>
    </source>
</reference>
<name>A0A218WUC0_PUNGR</name>
<gene>
    <name evidence="1" type="ORF">CDL15_Pgr009765</name>
</gene>
<proteinExistence type="predicted"/>
<dbReference type="AlphaFoldDB" id="A0A218WUC0"/>
<dbReference type="EMBL" id="MTKT01003224">
    <property type="protein sequence ID" value="OWM76119.1"/>
    <property type="molecule type" value="Genomic_DNA"/>
</dbReference>
<evidence type="ECO:0000313" key="1">
    <source>
        <dbReference type="EMBL" id="OWM76119.1"/>
    </source>
</evidence>
<comment type="caution">
    <text evidence="1">The sequence shown here is derived from an EMBL/GenBank/DDBJ whole genome shotgun (WGS) entry which is preliminary data.</text>
</comment>
<protein>
    <submittedName>
        <fullName evidence="1">Uncharacterized protein</fullName>
    </submittedName>
</protein>
<evidence type="ECO:0000313" key="2">
    <source>
        <dbReference type="Proteomes" id="UP000197138"/>
    </source>
</evidence>